<dbReference type="InterPro" id="IPR055235">
    <property type="entry name" value="ASD1_cat"/>
</dbReference>
<keyword evidence="5" id="KW-0378">Hydrolase</keyword>
<organism evidence="9 10">
    <name type="scientific">Jilunia laotingensis</name>
    <dbReference type="NCBI Taxonomy" id="2763675"/>
    <lineage>
        <taxon>Bacteria</taxon>
        <taxon>Pseudomonadati</taxon>
        <taxon>Bacteroidota</taxon>
        <taxon>Bacteroidia</taxon>
        <taxon>Bacteroidales</taxon>
        <taxon>Bacteroidaceae</taxon>
        <taxon>Jilunia</taxon>
    </lineage>
</organism>
<dbReference type="InterPro" id="IPR013780">
    <property type="entry name" value="Glyco_hydro_b"/>
</dbReference>
<evidence type="ECO:0000259" key="8">
    <source>
        <dbReference type="SMART" id="SM00813"/>
    </source>
</evidence>
<dbReference type="SUPFAM" id="SSF49785">
    <property type="entry name" value="Galactose-binding domain-like"/>
    <property type="match status" value="1"/>
</dbReference>
<proteinExistence type="inferred from homology"/>
<dbReference type="PANTHER" id="PTHR31776:SF0">
    <property type="entry name" value="ALPHA-L-ARABINOFURANOSIDASE 1"/>
    <property type="match status" value="1"/>
</dbReference>
<reference evidence="9" key="1">
    <citation type="submission" date="2020-08" db="EMBL/GenBank/DDBJ databases">
        <title>Genome public.</title>
        <authorList>
            <person name="Liu C."/>
            <person name="Sun Q."/>
        </authorList>
    </citation>
    <scope>NUCLEOTIDE SEQUENCE</scope>
    <source>
        <strain evidence="9">N12</strain>
    </source>
</reference>
<dbReference type="InterPro" id="IPR017853">
    <property type="entry name" value="GH"/>
</dbReference>
<dbReference type="InterPro" id="IPR051563">
    <property type="entry name" value="Glycosyl_Hydrolase_51"/>
</dbReference>
<dbReference type="RefSeq" id="WP_262434391.1">
    <property type="nucleotide sequence ID" value="NZ_JACRTF010000001.1"/>
</dbReference>
<gene>
    <name evidence="9" type="ORF">H8744_08285</name>
</gene>
<sequence length="1063" mass="118144">MRKNLLMKIAPALVACLPLAMYAQESINVNALKVENKISPYLYGANIEDVNHSIYGGLYDQRIFGESFEEPVTGSPLKDFDFFEGDWSVSEDGVVSVARHGGAKMINNSVSLGDSYVEVELKFNTEGGENAGLVIHVTKAGNGADAFRGYEVSISRDGKQLILGRHDNNYRELAKGELAINPDEWNKLAVKTVGATLEILVNGTSIITCTDDDPIMSGYAGLRTWHSDASFRNMKVTDENSIVDFEAYGGNWTVADGVLSVARHGGAKLVHKETLGDSSVEMEMKFTTDGGDSAGFAIHVTDPKEGADNFNGYEVGISRDGKKLIFGKHEYNWQSISETPIDIVPTEWNKLKVKTVGKKFEIYVNDELTTSYEDPTALLEGGVGFRTWNADVSFRNLKIERDGDVKEITLRAESKQSDLKLMQNPAYFKISSMWDAIVSKDAVVNFAHITDDAYNTNCSQEVDFVSGTGVAGVANRSLNKWGIAVKQNQTFKGFLFLKGEVSGKVYVALQNVDGTKEYAVQEIDGITSDWKKYTFELTSNTEDVNSRLAVYIKEPGQFRIDMVNMMSSEEDQFHGAPFRKDIAEAMVEQKLTFLRYAGTMIECDGYRFKSMIGPREDRPVYNGRFYGYASHGFGIEDFLNYCELSGFEPVFAVNSFETAEDMAFMIKYLKGDVSTPEGKMRADNGHPEPYHLTYIEIGNEEVLGGDNADQYMDYVRRFTDIYQAIHSIDPTIKFISSAWWRPESEDNMRDVFECLDGMADYWDYHPWADSDELGGHVEREMKQMQEMFLKWNPNTTMKCALFEENGNSHNIRRALGHVTIQNAARRMGDFVLATCAANALQPYKQNDNGWDQGTVFFTPSQVWGMPTYYAQKMASENHKPLLVQSEAPASLDVVAATDENCDQVVLYVVNKNAEAVEANVNVAGKNDTKQVRTITLSGQLNDVNTPSEPERIVPVAETLDGVDNINYSFKPYSYTIMIFDNKSVGISDVTEDSYLVVSADKQIVIRSAGNENTPYEVFSLAGASIAKGKVAASGEASVNCQAGAYLVALRTVDGTKVYKVIVR</sequence>
<dbReference type="InterPro" id="IPR008979">
    <property type="entry name" value="Galactose-bd-like_sf"/>
</dbReference>
<evidence type="ECO:0000313" key="10">
    <source>
        <dbReference type="Proteomes" id="UP000651085"/>
    </source>
</evidence>
<feature type="domain" description="Alpha-L-arabinofuranosidase C-terminal" evidence="8">
    <location>
        <begin position="803"/>
        <end position="973"/>
    </location>
</feature>
<dbReference type="EC" id="3.2.1.55" evidence="3"/>
<evidence type="ECO:0000256" key="3">
    <source>
        <dbReference type="ARBA" id="ARBA00012670"/>
    </source>
</evidence>
<dbReference type="Gene3D" id="3.20.20.80">
    <property type="entry name" value="Glycosidases"/>
    <property type="match status" value="1"/>
</dbReference>
<dbReference type="Pfam" id="PF22848">
    <property type="entry name" value="ASD1_dom"/>
    <property type="match status" value="1"/>
</dbReference>
<evidence type="ECO:0000256" key="7">
    <source>
        <dbReference type="SAM" id="SignalP"/>
    </source>
</evidence>
<dbReference type="InterPro" id="IPR010496">
    <property type="entry name" value="AL/BT2_dom"/>
</dbReference>
<dbReference type="Pfam" id="PF06964">
    <property type="entry name" value="Alpha-L-AF_C"/>
    <property type="match status" value="1"/>
</dbReference>
<comment type="catalytic activity">
    <reaction evidence="1">
        <text>Hydrolysis of terminal non-reducing alpha-L-arabinofuranoside residues in alpha-L-arabinosides.</text>
        <dbReference type="EC" id="3.2.1.55"/>
    </reaction>
</comment>
<feature type="signal peptide" evidence="7">
    <location>
        <begin position="1"/>
        <end position="23"/>
    </location>
</feature>
<feature type="chain" id="PRO_5037335301" description="non-reducing end alpha-L-arabinofuranosidase" evidence="7">
    <location>
        <begin position="24"/>
        <end position="1063"/>
    </location>
</feature>
<evidence type="ECO:0000256" key="5">
    <source>
        <dbReference type="ARBA" id="ARBA00022801"/>
    </source>
</evidence>
<dbReference type="PANTHER" id="PTHR31776">
    <property type="entry name" value="ALPHA-L-ARABINOFURANOSIDASE 1"/>
    <property type="match status" value="1"/>
</dbReference>
<keyword evidence="10" id="KW-1185">Reference proteome</keyword>
<protein>
    <recommendedName>
        <fullName evidence="3">non-reducing end alpha-L-arabinofuranosidase</fullName>
        <ecNumber evidence="3">3.2.1.55</ecNumber>
    </recommendedName>
</protein>
<comment type="similarity">
    <text evidence="2">Belongs to the glycosyl hydrolase 51 family.</text>
</comment>
<dbReference type="GO" id="GO:0046556">
    <property type="term" value="F:alpha-L-arabinofuranosidase activity"/>
    <property type="evidence" value="ECO:0007669"/>
    <property type="project" value="UniProtKB-EC"/>
</dbReference>
<dbReference type="InterPro" id="IPR010720">
    <property type="entry name" value="Alpha-L-AF_C"/>
</dbReference>
<comment type="caution">
    <text evidence="9">The sequence shown here is derived from an EMBL/GenBank/DDBJ whole genome shotgun (WGS) entry which is preliminary data.</text>
</comment>
<dbReference type="SMART" id="SM00813">
    <property type="entry name" value="Alpha-L-AF_C"/>
    <property type="match status" value="1"/>
</dbReference>
<dbReference type="SUPFAM" id="SSF51445">
    <property type="entry name" value="(Trans)glycosidases"/>
    <property type="match status" value="1"/>
</dbReference>
<keyword evidence="6" id="KW-0325">Glycoprotein</keyword>
<dbReference type="Gene3D" id="2.60.120.260">
    <property type="entry name" value="Galactose-binding domain-like"/>
    <property type="match status" value="1"/>
</dbReference>
<evidence type="ECO:0000313" key="9">
    <source>
        <dbReference type="EMBL" id="MBC8593249.1"/>
    </source>
</evidence>
<evidence type="ECO:0000256" key="1">
    <source>
        <dbReference type="ARBA" id="ARBA00001462"/>
    </source>
</evidence>
<dbReference type="Gene3D" id="2.60.40.1180">
    <property type="entry name" value="Golgi alpha-mannosidase II"/>
    <property type="match status" value="1"/>
</dbReference>
<evidence type="ECO:0000256" key="2">
    <source>
        <dbReference type="ARBA" id="ARBA00007186"/>
    </source>
</evidence>
<accession>A0A926IPG1</accession>
<dbReference type="Gene3D" id="2.60.120.560">
    <property type="entry name" value="Exo-inulinase, domain 1"/>
    <property type="match status" value="2"/>
</dbReference>
<dbReference type="EMBL" id="JACRTF010000001">
    <property type="protein sequence ID" value="MBC8593249.1"/>
    <property type="molecule type" value="Genomic_DNA"/>
</dbReference>
<dbReference type="GO" id="GO:0046373">
    <property type="term" value="P:L-arabinose metabolic process"/>
    <property type="evidence" value="ECO:0007669"/>
    <property type="project" value="InterPro"/>
</dbReference>
<keyword evidence="4 7" id="KW-0732">Signal</keyword>
<dbReference type="AlphaFoldDB" id="A0A926IPG1"/>
<dbReference type="SUPFAM" id="SSF51011">
    <property type="entry name" value="Glycosyl hydrolase domain"/>
    <property type="match status" value="1"/>
</dbReference>
<dbReference type="Proteomes" id="UP000651085">
    <property type="component" value="Unassembled WGS sequence"/>
</dbReference>
<dbReference type="Pfam" id="PF06439">
    <property type="entry name" value="3keto-disac_hyd"/>
    <property type="match status" value="2"/>
</dbReference>
<evidence type="ECO:0000256" key="4">
    <source>
        <dbReference type="ARBA" id="ARBA00022729"/>
    </source>
</evidence>
<name>A0A926IPG1_9BACT</name>
<evidence type="ECO:0000256" key="6">
    <source>
        <dbReference type="ARBA" id="ARBA00023180"/>
    </source>
</evidence>